<comment type="subcellular location">
    <subcellularLocation>
        <location evidence="1">Membrane</location>
        <topology evidence="1">Multi-pass membrane protein</topology>
    </subcellularLocation>
</comment>
<dbReference type="Proteomes" id="UP000705379">
    <property type="component" value="Unassembled WGS sequence"/>
</dbReference>
<comment type="caution">
    <text evidence="9">The sequence shown here is derived from an EMBL/GenBank/DDBJ whole genome shotgun (WGS) entry which is preliminary data.</text>
</comment>
<evidence type="ECO:0000256" key="5">
    <source>
        <dbReference type="ARBA" id="ARBA00022989"/>
    </source>
</evidence>
<dbReference type="InterPro" id="IPR022764">
    <property type="entry name" value="Peptidase_S54_rhomboid_dom"/>
</dbReference>
<dbReference type="GO" id="GO:0004252">
    <property type="term" value="F:serine-type endopeptidase activity"/>
    <property type="evidence" value="ECO:0007669"/>
    <property type="project" value="InterPro"/>
</dbReference>
<gene>
    <name evidence="9" type="ORF">DYI23_16180</name>
</gene>
<dbReference type="SUPFAM" id="SSF144091">
    <property type="entry name" value="Rhomboid-like"/>
    <property type="match status" value="1"/>
</dbReference>
<feature type="transmembrane region" description="Helical" evidence="7">
    <location>
        <begin position="136"/>
        <end position="155"/>
    </location>
</feature>
<accession>A0A944CFT2</accession>
<dbReference type="GO" id="GO:0006508">
    <property type="term" value="P:proteolysis"/>
    <property type="evidence" value="ECO:0007669"/>
    <property type="project" value="UniProtKB-KW"/>
</dbReference>
<dbReference type="Gene3D" id="1.20.1540.10">
    <property type="entry name" value="Rhomboid-like"/>
    <property type="match status" value="1"/>
</dbReference>
<organism evidence="9 10">
    <name type="scientific">Roseibium polysiphoniae</name>
    <dbReference type="NCBI Taxonomy" id="2571221"/>
    <lineage>
        <taxon>Bacteria</taxon>
        <taxon>Pseudomonadati</taxon>
        <taxon>Pseudomonadota</taxon>
        <taxon>Alphaproteobacteria</taxon>
        <taxon>Hyphomicrobiales</taxon>
        <taxon>Stappiaceae</taxon>
        <taxon>Roseibium</taxon>
    </lineage>
</organism>
<dbReference type="AlphaFoldDB" id="A0A944CFT2"/>
<dbReference type="RefSeq" id="WP_213217128.1">
    <property type="nucleotide sequence ID" value="NZ_QTKU01000004.1"/>
</dbReference>
<sequence>MFIPLHDHNGLKHVLRPVVTWSLIFANVAVFLLMQNGGFGDAVNASAYSYGLIPSVFFDIKDLSPELQTVPEGMTIVTYAFMHGDFMHLGGNMLFLWVFGDNVEDCLGHVKFLLFYLLCAAAGGLAYSLANFGSDVPLVGASGAVAGVVAAYLMLHPKVKVWVLALGRIPLRLSAQWVLGAWVLYQIVNALFSETGNVAWSAHIGGLAAGAILVVFLRRRGVPLFDRGL</sequence>
<reference evidence="9" key="2">
    <citation type="journal article" date="2021" name="Microorganisms">
        <title>Bacterial Dimethylsulfoniopropionate Biosynthesis in the East China Sea.</title>
        <authorList>
            <person name="Liu J."/>
            <person name="Zhang Y."/>
            <person name="Liu J."/>
            <person name="Zhong H."/>
            <person name="Williams B.T."/>
            <person name="Zheng Y."/>
            <person name="Curson A.R.J."/>
            <person name="Sun C."/>
            <person name="Sun H."/>
            <person name="Song D."/>
            <person name="Wagner Mackenzie B."/>
            <person name="Bermejo Martinez A."/>
            <person name="Todd J.D."/>
            <person name="Zhang X.H."/>
        </authorList>
    </citation>
    <scope>NUCLEOTIDE SEQUENCE</scope>
    <source>
        <strain evidence="9">AESS21</strain>
    </source>
</reference>
<keyword evidence="4" id="KW-0378">Hydrolase</keyword>
<feature type="transmembrane region" description="Helical" evidence="7">
    <location>
        <begin position="14"/>
        <end position="34"/>
    </location>
</feature>
<protein>
    <submittedName>
        <fullName evidence="9">Rhomboid family intramembrane serine protease</fullName>
    </submittedName>
</protein>
<feature type="domain" description="Peptidase S54 rhomboid" evidence="8">
    <location>
        <begin position="74"/>
        <end position="219"/>
    </location>
</feature>
<evidence type="ECO:0000313" key="9">
    <source>
        <dbReference type="EMBL" id="MBS8261767.1"/>
    </source>
</evidence>
<reference evidence="9" key="1">
    <citation type="submission" date="2018-08" db="EMBL/GenBank/DDBJ databases">
        <authorList>
            <person name="Jin W."/>
            <person name="Wang H."/>
            <person name="Yang Y."/>
            <person name="Li M."/>
            <person name="Liu J."/>
        </authorList>
    </citation>
    <scope>NUCLEOTIDE SEQUENCE</scope>
    <source>
        <strain evidence="9">AESS21</strain>
    </source>
</reference>
<evidence type="ECO:0000256" key="1">
    <source>
        <dbReference type="ARBA" id="ARBA00004141"/>
    </source>
</evidence>
<comment type="similarity">
    <text evidence="2">Belongs to the peptidase S54 family.</text>
</comment>
<dbReference type="PANTHER" id="PTHR43731">
    <property type="entry name" value="RHOMBOID PROTEASE"/>
    <property type="match status" value="1"/>
</dbReference>
<dbReference type="InterPro" id="IPR035952">
    <property type="entry name" value="Rhomboid-like_sf"/>
</dbReference>
<dbReference type="GO" id="GO:0016020">
    <property type="term" value="C:membrane"/>
    <property type="evidence" value="ECO:0007669"/>
    <property type="project" value="UniProtKB-SubCell"/>
</dbReference>
<evidence type="ECO:0000256" key="6">
    <source>
        <dbReference type="ARBA" id="ARBA00023136"/>
    </source>
</evidence>
<keyword evidence="6 7" id="KW-0472">Membrane</keyword>
<dbReference type="EMBL" id="QTKU01000004">
    <property type="protein sequence ID" value="MBS8261767.1"/>
    <property type="molecule type" value="Genomic_DNA"/>
</dbReference>
<feature type="transmembrane region" description="Helical" evidence="7">
    <location>
        <begin position="198"/>
        <end position="217"/>
    </location>
</feature>
<dbReference type="InterPro" id="IPR050925">
    <property type="entry name" value="Rhomboid_protease_S54"/>
</dbReference>
<proteinExistence type="inferred from homology"/>
<evidence type="ECO:0000313" key="10">
    <source>
        <dbReference type="Proteomes" id="UP000705379"/>
    </source>
</evidence>
<feature type="transmembrane region" description="Helical" evidence="7">
    <location>
        <begin position="76"/>
        <end position="100"/>
    </location>
</feature>
<feature type="transmembrane region" description="Helical" evidence="7">
    <location>
        <begin position="175"/>
        <end position="192"/>
    </location>
</feature>
<evidence type="ECO:0000256" key="4">
    <source>
        <dbReference type="ARBA" id="ARBA00022801"/>
    </source>
</evidence>
<evidence type="ECO:0000256" key="7">
    <source>
        <dbReference type="SAM" id="Phobius"/>
    </source>
</evidence>
<keyword evidence="5 7" id="KW-1133">Transmembrane helix</keyword>
<feature type="transmembrane region" description="Helical" evidence="7">
    <location>
        <begin position="112"/>
        <end position="130"/>
    </location>
</feature>
<evidence type="ECO:0000256" key="3">
    <source>
        <dbReference type="ARBA" id="ARBA00022692"/>
    </source>
</evidence>
<keyword evidence="9" id="KW-0645">Protease</keyword>
<evidence type="ECO:0000256" key="2">
    <source>
        <dbReference type="ARBA" id="ARBA00009045"/>
    </source>
</evidence>
<dbReference type="PANTHER" id="PTHR43731:SF14">
    <property type="entry name" value="PRESENILIN-ASSOCIATED RHOMBOID-LIKE PROTEIN, MITOCHONDRIAL"/>
    <property type="match status" value="1"/>
</dbReference>
<dbReference type="Pfam" id="PF01694">
    <property type="entry name" value="Rhomboid"/>
    <property type="match status" value="1"/>
</dbReference>
<evidence type="ECO:0000259" key="8">
    <source>
        <dbReference type="Pfam" id="PF01694"/>
    </source>
</evidence>
<keyword evidence="3 7" id="KW-0812">Transmembrane</keyword>
<name>A0A944CFT2_9HYPH</name>